<reference evidence="1 2" key="1">
    <citation type="journal article" date="2024" name="Proc. Natl. Acad. Sci. U.S.A.">
        <title>The evolutionary genomics of adaptation to stress in wild rhizobium bacteria.</title>
        <authorList>
            <person name="Kehlet-Delgado H."/>
            <person name="Montoya A.P."/>
            <person name="Jensen K.T."/>
            <person name="Wendlandt C.E."/>
            <person name="Dexheimer C."/>
            <person name="Roberts M."/>
            <person name="Torres Martinez L."/>
            <person name="Friesen M.L."/>
            <person name="Griffitts J.S."/>
            <person name="Porter S.S."/>
        </authorList>
    </citation>
    <scope>NUCLEOTIDE SEQUENCE [LARGE SCALE GENOMIC DNA]</scope>
    <source>
        <strain evidence="1 2">M0641</strain>
    </source>
</reference>
<dbReference type="EMBL" id="JAMYQB010000014">
    <property type="protein sequence ID" value="MER9405992.1"/>
    <property type="molecule type" value="Genomic_DNA"/>
</dbReference>
<evidence type="ECO:0000313" key="2">
    <source>
        <dbReference type="Proteomes" id="UP001433071"/>
    </source>
</evidence>
<protein>
    <submittedName>
        <fullName evidence="1">Uncharacterized protein</fullName>
    </submittedName>
</protein>
<proteinExistence type="predicted"/>
<name>A0ABV1Z1U9_9HYPH</name>
<organism evidence="1 2">
    <name type="scientific">Mesorhizobium caraganae</name>
    <dbReference type="NCBI Taxonomy" id="483206"/>
    <lineage>
        <taxon>Bacteria</taxon>
        <taxon>Pseudomonadati</taxon>
        <taxon>Pseudomonadota</taxon>
        <taxon>Alphaproteobacteria</taxon>
        <taxon>Hyphomicrobiales</taxon>
        <taxon>Phyllobacteriaceae</taxon>
        <taxon>Mesorhizobium</taxon>
    </lineage>
</organism>
<evidence type="ECO:0000313" key="1">
    <source>
        <dbReference type="EMBL" id="MER9405992.1"/>
    </source>
</evidence>
<keyword evidence="2" id="KW-1185">Reference proteome</keyword>
<comment type="caution">
    <text evidence="1">The sequence shown here is derived from an EMBL/GenBank/DDBJ whole genome shotgun (WGS) entry which is preliminary data.</text>
</comment>
<accession>A0ABV1Z1U9</accession>
<dbReference type="RefSeq" id="WP_352559395.1">
    <property type="nucleotide sequence ID" value="NZ_JAMYQB010000014.1"/>
</dbReference>
<sequence>MAGFDFDSPPADSAEVNLSAECERQLLPLVRGIVEAAVAAGWSREDVLLAMVELSWDLYEKRRGDL</sequence>
<dbReference type="Proteomes" id="UP001433071">
    <property type="component" value="Unassembled WGS sequence"/>
</dbReference>
<gene>
    <name evidence="1" type="ORF">NKI36_18345</name>
</gene>